<gene>
    <name evidence="3" type="ORF">BK816_01575</name>
</gene>
<evidence type="ECO:0000256" key="2">
    <source>
        <dbReference type="SAM" id="Phobius"/>
    </source>
</evidence>
<keyword evidence="2" id="KW-0472">Membrane</keyword>
<dbReference type="AlphaFoldDB" id="A0A1D9MIN8"/>
<dbReference type="EMBL" id="CP017812">
    <property type="protein sequence ID" value="AOZ72146.1"/>
    <property type="molecule type" value="Genomic_DNA"/>
</dbReference>
<sequence>MEFRVNSNFGLNHEPGDRAPRQGARDGAVIEYPTERGLVPTEIRTIPLEGTGINVGAFMAITSGWVFIFMSAFALLIALIVVPIVYSLASPDNFSGKSMEGLVAVKGTITLVFFGAPVGLLALGGALKKWGKNLSRRAQEQLLPSWAPIMREFYDLDIYQTYTSPASLQKVETQLAKITNEFSPLRMVMVPQGSHLQVDIAWDQGPEWARLYQYGDVADNTMLHLKIFPEGGYTFYESRVHTQLTITPDGISARGAGFAGYTAAQGEFSYTTLPFTSLAQMDEDRIQNSGGYASFGRGEQTRIPLATKAPVFLILRTLGYKNKNRLISDPCIEF</sequence>
<organism evidence="3 4">
    <name type="scientific">Boudabousia tangfeifanii</name>
    <dbReference type="NCBI Taxonomy" id="1912795"/>
    <lineage>
        <taxon>Bacteria</taxon>
        <taxon>Bacillati</taxon>
        <taxon>Actinomycetota</taxon>
        <taxon>Actinomycetes</taxon>
        <taxon>Actinomycetales</taxon>
        <taxon>Actinomycetaceae</taxon>
        <taxon>Boudabousia</taxon>
    </lineage>
</organism>
<keyword evidence="2" id="KW-0812">Transmembrane</keyword>
<feature type="compositionally biased region" description="Polar residues" evidence="1">
    <location>
        <begin position="1"/>
        <end position="10"/>
    </location>
</feature>
<protein>
    <submittedName>
        <fullName evidence="3">Uncharacterized protein</fullName>
    </submittedName>
</protein>
<dbReference type="STRING" id="1912795.BK816_01575"/>
<feature type="transmembrane region" description="Helical" evidence="2">
    <location>
        <begin position="109"/>
        <end position="127"/>
    </location>
</feature>
<evidence type="ECO:0000313" key="3">
    <source>
        <dbReference type="EMBL" id="AOZ72146.1"/>
    </source>
</evidence>
<dbReference type="Proteomes" id="UP000176288">
    <property type="component" value="Chromosome"/>
</dbReference>
<feature type="transmembrane region" description="Helical" evidence="2">
    <location>
        <begin position="65"/>
        <end position="89"/>
    </location>
</feature>
<name>A0A1D9MIN8_9ACTO</name>
<evidence type="ECO:0000256" key="1">
    <source>
        <dbReference type="SAM" id="MobiDB-lite"/>
    </source>
</evidence>
<feature type="compositionally biased region" description="Basic and acidic residues" evidence="1">
    <location>
        <begin position="14"/>
        <end position="24"/>
    </location>
</feature>
<keyword evidence="4" id="KW-1185">Reference proteome</keyword>
<dbReference type="KEGG" id="avu:BK816_01575"/>
<keyword evidence="2" id="KW-1133">Transmembrane helix</keyword>
<proteinExistence type="predicted"/>
<feature type="region of interest" description="Disordered" evidence="1">
    <location>
        <begin position="1"/>
        <end position="24"/>
    </location>
</feature>
<accession>A0A1D9MIN8</accession>
<evidence type="ECO:0000313" key="4">
    <source>
        <dbReference type="Proteomes" id="UP000176288"/>
    </source>
</evidence>
<reference evidence="3 4" key="1">
    <citation type="submission" date="2016-10" db="EMBL/GenBank/DDBJ databases">
        <title>Actinomyces aegypiusis sp. nov., isolated from the Aegypius monachus in Qinghai Tibet Plateau China.</title>
        <authorList>
            <person name="Wang Y."/>
        </authorList>
    </citation>
    <scope>NUCLEOTIDE SEQUENCE [LARGE SCALE GENOMIC DNA]</scope>
    <source>
        <strain evidence="3 4">VUL4_3</strain>
    </source>
</reference>